<keyword evidence="3" id="KW-1185">Reference proteome</keyword>
<comment type="caution">
    <text evidence="2">The sequence shown here is derived from an EMBL/GenBank/DDBJ whole genome shotgun (WGS) entry which is preliminary data.</text>
</comment>
<proteinExistence type="predicted"/>
<sequence length="162" mass="17919">MPSSLIRKIASFLLLLCFFLPLSTCSFKSDKASSNKEVAASKAAENTPLTSKDESLYAYDIVQSAFDDLRKEEMTGSIMMLLAVFTVFFLPVGLLALKEKPQAIVTILASAGAGFSLFFWVILGRTPQIGGVLAIICWSSLFGLSLVVLGRWCLLWWRQRQK</sequence>
<feature type="transmembrane region" description="Helical" evidence="1">
    <location>
        <begin position="129"/>
        <end position="157"/>
    </location>
</feature>
<feature type="transmembrane region" description="Helical" evidence="1">
    <location>
        <begin position="104"/>
        <end position="123"/>
    </location>
</feature>
<name>A0A318ITA7_9BURK</name>
<evidence type="ECO:0000313" key="2">
    <source>
        <dbReference type="EMBL" id="PXX37850.1"/>
    </source>
</evidence>
<gene>
    <name evidence="2" type="ORF">DFR42_1149</name>
</gene>
<feature type="transmembrane region" description="Helical" evidence="1">
    <location>
        <begin position="78"/>
        <end position="97"/>
    </location>
</feature>
<keyword evidence="1" id="KW-0812">Transmembrane</keyword>
<dbReference type="Proteomes" id="UP000247792">
    <property type="component" value="Unassembled WGS sequence"/>
</dbReference>
<accession>A0A318ITA7</accession>
<evidence type="ECO:0000313" key="3">
    <source>
        <dbReference type="Proteomes" id="UP000247792"/>
    </source>
</evidence>
<keyword evidence="1" id="KW-1133">Transmembrane helix</keyword>
<organism evidence="2 3">
    <name type="scientific">Undibacterium pigrum</name>
    <dbReference type="NCBI Taxonomy" id="401470"/>
    <lineage>
        <taxon>Bacteria</taxon>
        <taxon>Pseudomonadati</taxon>
        <taxon>Pseudomonadota</taxon>
        <taxon>Betaproteobacteria</taxon>
        <taxon>Burkholderiales</taxon>
        <taxon>Oxalobacteraceae</taxon>
        <taxon>Undibacterium</taxon>
    </lineage>
</organism>
<evidence type="ECO:0000256" key="1">
    <source>
        <dbReference type="SAM" id="Phobius"/>
    </source>
</evidence>
<keyword evidence="1" id="KW-0472">Membrane</keyword>
<dbReference type="RefSeq" id="WP_110257820.1">
    <property type="nucleotide sequence ID" value="NZ_QJKB01000014.1"/>
</dbReference>
<dbReference type="EMBL" id="QJKB01000014">
    <property type="protein sequence ID" value="PXX37850.1"/>
    <property type="molecule type" value="Genomic_DNA"/>
</dbReference>
<dbReference type="OrthoDB" id="10002741at2"/>
<protein>
    <submittedName>
        <fullName evidence="2">Uncharacterized protein</fullName>
    </submittedName>
</protein>
<dbReference type="AlphaFoldDB" id="A0A318ITA7"/>
<reference evidence="2 3" key="1">
    <citation type="submission" date="2018-05" db="EMBL/GenBank/DDBJ databases">
        <title>Genomic Encyclopedia of Type Strains, Phase IV (KMG-IV): sequencing the most valuable type-strain genomes for metagenomic binning, comparative biology and taxonomic classification.</title>
        <authorList>
            <person name="Goeker M."/>
        </authorList>
    </citation>
    <scope>NUCLEOTIDE SEQUENCE [LARGE SCALE GENOMIC DNA]</scope>
    <source>
        <strain evidence="2 3">DSM 19792</strain>
    </source>
</reference>